<keyword evidence="7" id="KW-0445">Lipid transport</keyword>
<evidence type="ECO:0000256" key="7">
    <source>
        <dbReference type="ARBA" id="ARBA00023055"/>
    </source>
</evidence>
<comment type="similarity">
    <text evidence="2">Belongs to the patched family.</text>
</comment>
<dbReference type="FunFam" id="1.20.1640.10:FF:000029">
    <property type="entry name" value="Putative Patched sphingolipid transporter"/>
    <property type="match status" value="1"/>
</dbReference>
<dbReference type="GO" id="GO:0016020">
    <property type="term" value="C:membrane"/>
    <property type="evidence" value="ECO:0007669"/>
    <property type="project" value="UniProtKB-SubCell"/>
</dbReference>
<keyword evidence="4 12" id="KW-0812">Transmembrane</keyword>
<evidence type="ECO:0000256" key="6">
    <source>
        <dbReference type="ARBA" id="ARBA00022989"/>
    </source>
</evidence>
<dbReference type="InterPro" id="IPR000731">
    <property type="entry name" value="SSD"/>
</dbReference>
<comment type="caution">
    <text evidence="14">The sequence shown here is derived from an EMBL/GenBank/DDBJ whole genome shotgun (WGS) entry which is preliminary data.</text>
</comment>
<feature type="transmembrane region" description="Helical" evidence="12">
    <location>
        <begin position="1526"/>
        <end position="1549"/>
    </location>
</feature>
<dbReference type="InterPro" id="IPR053958">
    <property type="entry name" value="HMGCR/SNAP/NPC1-like_SSD"/>
</dbReference>
<proteinExistence type="inferred from homology"/>
<dbReference type="Gene3D" id="1.20.1640.10">
    <property type="entry name" value="Multidrug efflux transporter AcrB transmembrane domain"/>
    <property type="match status" value="2"/>
</dbReference>
<reference evidence="14" key="1">
    <citation type="journal article" date="2023" name="PhytoFront">
        <title>Draft Genome Resources of Seven Strains of Tilletia horrida, Causal Agent of Kernel Smut of Rice.</title>
        <authorList>
            <person name="Khanal S."/>
            <person name="Antony Babu S."/>
            <person name="Zhou X.G."/>
        </authorList>
    </citation>
    <scope>NUCLEOTIDE SEQUENCE</scope>
    <source>
        <strain evidence="14">TX3</strain>
    </source>
</reference>
<evidence type="ECO:0000256" key="11">
    <source>
        <dbReference type="SAM" id="MobiDB-lite"/>
    </source>
</evidence>
<evidence type="ECO:0000256" key="8">
    <source>
        <dbReference type="ARBA" id="ARBA00023136"/>
    </source>
</evidence>
<feature type="transmembrane region" description="Helical" evidence="12">
    <location>
        <begin position="1009"/>
        <end position="1031"/>
    </location>
</feature>
<feature type="region of interest" description="Disordered" evidence="11">
    <location>
        <begin position="474"/>
        <end position="526"/>
    </location>
</feature>
<evidence type="ECO:0000256" key="9">
    <source>
        <dbReference type="ARBA" id="ARBA00023157"/>
    </source>
</evidence>
<evidence type="ECO:0000256" key="4">
    <source>
        <dbReference type="ARBA" id="ARBA00022692"/>
    </source>
</evidence>
<keyword evidence="6 12" id="KW-1133">Transmembrane helix</keyword>
<protein>
    <submittedName>
        <fullName evidence="14">Niemann-Pick type C- protein 1</fullName>
    </submittedName>
</protein>
<dbReference type="PANTHER" id="PTHR45727">
    <property type="entry name" value="NPC INTRACELLULAR CHOLESTEROL TRANSPORTER 1"/>
    <property type="match status" value="1"/>
</dbReference>
<evidence type="ECO:0000256" key="2">
    <source>
        <dbReference type="ARBA" id="ARBA00005585"/>
    </source>
</evidence>
<evidence type="ECO:0000259" key="13">
    <source>
        <dbReference type="PROSITE" id="PS50156"/>
    </source>
</evidence>
<sequence>MRTSTTTLAPHSRTNHKMQENARAPAMRGSSSSSSDKRAAASASRGRCNMRGNCGQKSIISPALPCAIDAEPAKEPDSDAFRQSLVDVCGPTFASGPVCCEPDQVDALKMNLDQVEPLISSCPACRNNFRALFCALTCNPDQAGFLKVVETQKLGGGGGWVGSTTEPRANDSTALSLRKNAGGHKNFGEAVKEVSFFVGDTFRTAFYDSCKDVQFGAGNSFAMDLIGGGARDADAFLKFLGDEKPLGSPFQLNFPRVSPKPPSPGEGEGEGDNTPSSDPAAAQRPMTAPAHVRDLQSRPVINLAQLERRADAALMNHTLFSPASIVPFDAAPRACSDPDLLSRCACVDCPAVCAALPPVALPPSRAAAHGQVCHIGPMTCFTFVVCMVYLAGVLAFSLGLLSTTTGPRGVVRLVRQWISGSGDEGEGGAGRGGSGVNKRRRVGIRHRSSGISVVSEGSGYERVRLDSDEFDHLVGGGGGGGERSGLTSAAGTYGRAAGQSERGRGAASMGPGRSQSSSGSRLVGARGLGSAATEDDSLSSGGDLGGRSGLGGVGDFGGPQAALDTTQPRSYALSTHLSRFFYKLGYACASNPSLTFATALALLALANLGWMHFAVETDPVHLWVAKDSESKLRKEYFDEQFGPFYRTQQVFLMDASGKELAGQRPRTSNILPSLVQEGRGGDNITAYLNEAQPALNWDRLQWWAEVESAIRDLKTERNGLTFQDVCFAPSGSGGPCVVQSILGYFGNDPVGRGLTAETWAEELDNCALHPGNCLPEFGQPLKRNIVLGGIPSVVHDPNSDTHDGLREGLPNEARSVVVTWVVANSLDPEAIARAAEWERALERFLFSIAGISHTADGKEVPEHPLGVRRRELGVELALSTEVSLEQEIGSSSNTDVGIVVLSYLLMFLYAAVTLGGEARSASATPATPSVYGRNGPHGDSVRTGFAGKLLAFLPFLGRARRDERSQTSWRRTIFVQSKFMLGLFGIAIVLMSVSSAVGIFSALGVKVTLVIAEVIPFLVLAVGVDNIFLLCHEMDRQNALALARSQLGANRQSSVSVVPGMGHHEEDSLLGGDGDDEMDSFDGDETEVTSYSGISPGHHAVPAAQRAAKALSRIGPSILLSAVTQITSFLLGAIVPMPAVRNFALYAAGSMFIAAVLQCTVFVAAMALDARRVESSRIDCLPCIQLAPTPSHDFESLAVSGGPSALASEGKLGRFIRKHYAPFLLKRSVKRVVLIAFSGLFALSVIGTHKVEMGLDQRLALPSTSYLRSYFDALETYLDVGPPVYFVARKIDATLRPGQRALCGRFTTCQDLSLANTLEGERKRPDVSFLAEPASSWIDDFLSSLNPVLETCCRVKKRDPTQFCRPTDSSYICRPCFQDREPPWNITMDGLPEDGEFMRYLDNWLKTPTDENCPLGGQAAYSTALSLLPPASEGEASPGIEASHFRTYHTPLRSQSDFIDALAASERISADISERTGADVFAYSVFSVFFDQYSHLPATALQVLGGAAVAIFTIMTLLLGSWRTGLVVTCCVASALLGVSAMMGVWGIGLNALTLVNLSVCAAICVEFCAHIARAFVRAPAALPSKHPMAQRERDERAWAALVDVGSSVLSGITGTKLVGISVLAFTRSELLKLYYANMWFALIVLGALHGLVLLPVLLSYFGGRGYSTVEDESEVRRRLLRAQDSTEYRPFVAERDAEVEEGSEDEL</sequence>
<keyword evidence="9" id="KW-1015">Disulfide bond</keyword>
<dbReference type="Pfam" id="PF12349">
    <property type="entry name" value="Sterol-sensing"/>
    <property type="match status" value="2"/>
</dbReference>
<feature type="transmembrane region" description="Helical" evidence="12">
    <location>
        <begin position="1500"/>
        <end position="1519"/>
    </location>
</feature>
<dbReference type="PROSITE" id="PS50156">
    <property type="entry name" value="SSD"/>
    <property type="match status" value="1"/>
</dbReference>
<dbReference type="Pfam" id="PF22314">
    <property type="entry name" value="NPC1_MLD"/>
    <property type="match status" value="1"/>
</dbReference>
<feature type="transmembrane region" description="Helical" evidence="12">
    <location>
        <begin position="979"/>
        <end position="1003"/>
    </location>
</feature>
<feature type="transmembrane region" description="Helical" evidence="12">
    <location>
        <begin position="1598"/>
        <end position="1627"/>
    </location>
</feature>
<feature type="compositionally biased region" description="Low complexity" evidence="11">
    <location>
        <begin position="22"/>
        <end position="44"/>
    </location>
</feature>
<feature type="transmembrane region" description="Helical" evidence="12">
    <location>
        <begin position="1555"/>
        <end position="1577"/>
    </location>
</feature>
<evidence type="ECO:0000313" key="15">
    <source>
        <dbReference type="Proteomes" id="UP001176521"/>
    </source>
</evidence>
<feature type="transmembrane region" description="Helical" evidence="12">
    <location>
        <begin position="1639"/>
        <end position="1659"/>
    </location>
</feature>
<dbReference type="Pfam" id="PF16414">
    <property type="entry name" value="NPC1_N"/>
    <property type="match status" value="1"/>
</dbReference>
<dbReference type="Proteomes" id="UP001176521">
    <property type="component" value="Unassembled WGS sequence"/>
</dbReference>
<feature type="transmembrane region" description="Helical" evidence="12">
    <location>
        <begin position="896"/>
        <end position="915"/>
    </location>
</feature>
<feature type="region of interest" description="Disordered" evidence="11">
    <location>
        <begin position="1"/>
        <end position="44"/>
    </location>
</feature>
<dbReference type="InterPro" id="IPR032190">
    <property type="entry name" value="NPC1_N"/>
</dbReference>
<evidence type="ECO:0000256" key="5">
    <source>
        <dbReference type="ARBA" id="ARBA00022729"/>
    </source>
</evidence>
<feature type="region of interest" description="Disordered" evidence="11">
    <location>
        <begin position="250"/>
        <end position="291"/>
    </location>
</feature>
<dbReference type="SUPFAM" id="SSF82866">
    <property type="entry name" value="Multidrug efflux transporter AcrB transmembrane domain"/>
    <property type="match status" value="2"/>
</dbReference>
<feature type="transmembrane region" description="Helical" evidence="12">
    <location>
        <begin position="1232"/>
        <end position="1249"/>
    </location>
</feature>
<keyword evidence="3" id="KW-0813">Transport</keyword>
<evidence type="ECO:0000256" key="3">
    <source>
        <dbReference type="ARBA" id="ARBA00022448"/>
    </source>
</evidence>
<dbReference type="GO" id="GO:0015918">
    <property type="term" value="P:sterol transport"/>
    <property type="evidence" value="ECO:0007669"/>
    <property type="project" value="TreeGrafter"/>
</dbReference>
<gene>
    <name evidence="14" type="primary">NCR1</name>
    <name evidence="14" type="ORF">OC842_001250</name>
</gene>
<evidence type="ECO:0000256" key="10">
    <source>
        <dbReference type="ARBA" id="ARBA00023180"/>
    </source>
</evidence>
<comment type="subcellular location">
    <subcellularLocation>
        <location evidence="1">Membrane</location>
        <topology evidence="1">Multi-pass membrane protein</topology>
    </subcellularLocation>
</comment>
<evidence type="ECO:0000256" key="1">
    <source>
        <dbReference type="ARBA" id="ARBA00004141"/>
    </source>
</evidence>
<name>A0AAN6GFG2_9BASI</name>
<dbReference type="PANTHER" id="PTHR45727:SF2">
    <property type="entry name" value="NPC INTRACELLULAR CHOLESTEROL TRANSPORTER 1"/>
    <property type="match status" value="1"/>
</dbReference>
<accession>A0AAN6GFG2</accession>
<dbReference type="EMBL" id="JAPDMQ010000042">
    <property type="protein sequence ID" value="KAK0538618.1"/>
    <property type="molecule type" value="Genomic_DNA"/>
</dbReference>
<evidence type="ECO:0000256" key="12">
    <source>
        <dbReference type="SAM" id="Phobius"/>
    </source>
</evidence>
<organism evidence="14 15">
    <name type="scientific">Tilletia horrida</name>
    <dbReference type="NCBI Taxonomy" id="155126"/>
    <lineage>
        <taxon>Eukaryota</taxon>
        <taxon>Fungi</taxon>
        <taxon>Dikarya</taxon>
        <taxon>Basidiomycota</taxon>
        <taxon>Ustilaginomycotina</taxon>
        <taxon>Exobasidiomycetes</taxon>
        <taxon>Tilletiales</taxon>
        <taxon>Tilletiaceae</taxon>
        <taxon>Tilletia</taxon>
    </lineage>
</organism>
<keyword evidence="10" id="KW-0325">Glycoprotein</keyword>
<keyword evidence="8 12" id="KW-0472">Membrane</keyword>
<feature type="compositionally biased region" description="Gly residues" evidence="11">
    <location>
        <begin position="474"/>
        <end position="483"/>
    </location>
</feature>
<dbReference type="InterPro" id="IPR053956">
    <property type="entry name" value="NPC1_MLD"/>
</dbReference>
<feature type="compositionally biased region" description="Low complexity" evidence="11">
    <location>
        <begin position="508"/>
        <end position="520"/>
    </location>
</feature>
<feature type="transmembrane region" description="Helical" evidence="12">
    <location>
        <begin position="1143"/>
        <end position="1168"/>
    </location>
</feature>
<keyword evidence="5" id="KW-0732">Signal</keyword>
<feature type="transmembrane region" description="Helical" evidence="12">
    <location>
        <begin position="1118"/>
        <end position="1137"/>
    </location>
</feature>
<evidence type="ECO:0000313" key="14">
    <source>
        <dbReference type="EMBL" id="KAK0538618.1"/>
    </source>
</evidence>
<keyword evidence="15" id="KW-1185">Reference proteome</keyword>
<feature type="region of interest" description="Disordered" evidence="11">
    <location>
        <begin position="421"/>
        <end position="441"/>
    </location>
</feature>
<dbReference type="GO" id="GO:0032934">
    <property type="term" value="F:sterol binding"/>
    <property type="evidence" value="ECO:0007669"/>
    <property type="project" value="TreeGrafter"/>
</dbReference>
<feature type="domain" description="SSD" evidence="13">
    <location>
        <begin position="895"/>
        <end position="1168"/>
    </location>
</feature>